<dbReference type="AlphaFoldDB" id="A0A8H7ZP93"/>
<keyword evidence="6 10" id="KW-0106">Calcium</keyword>
<comment type="subcellular location">
    <subcellularLocation>
        <location evidence="1">Endomembrane system</location>
        <topology evidence="1">Multi-pass membrane protein</topology>
    </subcellularLocation>
    <subcellularLocation>
        <location evidence="10">Vacuole membrane</location>
    </subcellularLocation>
</comment>
<evidence type="ECO:0000256" key="3">
    <source>
        <dbReference type="ARBA" id="ARBA00022448"/>
    </source>
</evidence>
<dbReference type="InterPro" id="IPR004837">
    <property type="entry name" value="NaCa_Exmemb"/>
</dbReference>
<dbReference type="NCBIfam" id="TIGR00378">
    <property type="entry name" value="cax"/>
    <property type="match status" value="1"/>
</dbReference>
<keyword evidence="10" id="KW-0926">Vacuole</keyword>
<dbReference type="OrthoDB" id="1699231at2759"/>
<keyword evidence="10" id="KW-0050">Antiport</keyword>
<dbReference type="PANTHER" id="PTHR31503:SF22">
    <property type="entry name" value="VACUOLAR CALCIUM ION TRANSPORTER"/>
    <property type="match status" value="1"/>
</dbReference>
<name>A0A8H7ZP93_9FUNG</name>
<evidence type="ECO:0000256" key="9">
    <source>
        <dbReference type="ARBA" id="ARBA00023136"/>
    </source>
</evidence>
<dbReference type="Pfam" id="PF01699">
    <property type="entry name" value="Na_Ca_ex"/>
    <property type="match status" value="1"/>
</dbReference>
<dbReference type="InterPro" id="IPR004713">
    <property type="entry name" value="CaH_exchang"/>
</dbReference>
<feature type="non-terminal residue" evidence="12">
    <location>
        <position position="1"/>
    </location>
</feature>
<keyword evidence="4 10" id="KW-0109">Calcium transport</keyword>
<dbReference type="Gene3D" id="1.20.1420.30">
    <property type="entry name" value="NCX, central ion-binding region"/>
    <property type="match status" value="1"/>
</dbReference>
<feature type="transmembrane region" description="Helical" evidence="10">
    <location>
        <begin position="54"/>
        <end position="76"/>
    </location>
</feature>
<dbReference type="EMBL" id="JAEFCI010011097">
    <property type="protein sequence ID" value="KAG5456826.1"/>
    <property type="molecule type" value="Genomic_DNA"/>
</dbReference>
<sequence>VLGCCFAFGGFKYHEQTFNVTGAQTNCSLLTLSVLSLLLPAAFRATVPDEYHPAIIPISHGAAVTMLVVYVLFLFFELKTHNDLFVMEHEGDETENMTAAGAAALLVAVTLVVALCAEYLVGSIEGVAESAGLTKAFIGLVLLPIVGNAAEHVTAITSAMHNNIGLSIAVAVGSSIQIALFLTPAMVVFGWIIGTEFTLFFNVYETSVLFVSVMVTNSLLVDGK</sequence>
<comment type="similarity">
    <text evidence="2 10">Belongs to the Ca(2+):cation antiporter (CaCA) (TC 2.A.19) family.</text>
</comment>
<proteinExistence type="inferred from homology"/>
<evidence type="ECO:0000256" key="4">
    <source>
        <dbReference type="ARBA" id="ARBA00022568"/>
    </source>
</evidence>
<keyword evidence="3 10" id="KW-0813">Transport</keyword>
<dbReference type="InterPro" id="IPR004798">
    <property type="entry name" value="CAX-like"/>
</dbReference>
<evidence type="ECO:0000313" key="12">
    <source>
        <dbReference type="EMBL" id="KAG5456826.1"/>
    </source>
</evidence>
<dbReference type="GO" id="GO:0006874">
    <property type="term" value="P:intracellular calcium ion homeostasis"/>
    <property type="evidence" value="ECO:0007669"/>
    <property type="project" value="TreeGrafter"/>
</dbReference>
<evidence type="ECO:0000256" key="6">
    <source>
        <dbReference type="ARBA" id="ARBA00022837"/>
    </source>
</evidence>
<organism evidence="12 13">
    <name type="scientific">Olpidium bornovanus</name>
    <dbReference type="NCBI Taxonomy" id="278681"/>
    <lineage>
        <taxon>Eukaryota</taxon>
        <taxon>Fungi</taxon>
        <taxon>Fungi incertae sedis</taxon>
        <taxon>Olpidiomycota</taxon>
        <taxon>Olpidiomycotina</taxon>
        <taxon>Olpidiomycetes</taxon>
        <taxon>Olpidiales</taxon>
        <taxon>Olpidiaceae</taxon>
        <taxon>Olpidium</taxon>
    </lineage>
</organism>
<keyword evidence="7 10" id="KW-1133">Transmembrane helix</keyword>
<feature type="transmembrane region" description="Helical" evidence="10">
    <location>
        <begin position="166"/>
        <end position="193"/>
    </location>
</feature>
<dbReference type="GO" id="GO:0012505">
    <property type="term" value="C:endomembrane system"/>
    <property type="evidence" value="ECO:0007669"/>
    <property type="project" value="UniProtKB-SubCell"/>
</dbReference>
<evidence type="ECO:0000256" key="10">
    <source>
        <dbReference type="RuleBase" id="RU365028"/>
    </source>
</evidence>
<dbReference type="PANTHER" id="PTHR31503">
    <property type="entry name" value="VACUOLAR CALCIUM ION TRANSPORTER"/>
    <property type="match status" value="1"/>
</dbReference>
<reference evidence="12 13" key="1">
    <citation type="journal article" name="Sci. Rep.">
        <title>Genome-scale phylogenetic analyses confirm Olpidium as the closest living zoosporic fungus to the non-flagellated, terrestrial fungi.</title>
        <authorList>
            <person name="Chang Y."/>
            <person name="Rochon D."/>
            <person name="Sekimoto S."/>
            <person name="Wang Y."/>
            <person name="Chovatia M."/>
            <person name="Sandor L."/>
            <person name="Salamov A."/>
            <person name="Grigoriev I.V."/>
            <person name="Stajich J.E."/>
            <person name="Spatafora J.W."/>
        </authorList>
    </citation>
    <scope>NUCLEOTIDE SEQUENCE [LARGE SCALE GENOMIC DNA]</scope>
    <source>
        <strain evidence="12">S191</strain>
    </source>
</reference>
<evidence type="ECO:0000256" key="5">
    <source>
        <dbReference type="ARBA" id="ARBA00022692"/>
    </source>
</evidence>
<evidence type="ECO:0000256" key="2">
    <source>
        <dbReference type="ARBA" id="ARBA00008170"/>
    </source>
</evidence>
<protein>
    <recommendedName>
        <fullName evidence="10">Vacuolar calcium ion transporter</fullName>
    </recommendedName>
</protein>
<keyword evidence="13" id="KW-1185">Reference proteome</keyword>
<feature type="transmembrane region" description="Helical" evidence="10">
    <location>
        <begin position="97"/>
        <end position="121"/>
    </location>
</feature>
<feature type="non-terminal residue" evidence="12">
    <location>
        <position position="224"/>
    </location>
</feature>
<evidence type="ECO:0000313" key="13">
    <source>
        <dbReference type="Proteomes" id="UP000673691"/>
    </source>
</evidence>
<dbReference type="GO" id="GO:0000329">
    <property type="term" value="C:fungal-type vacuole membrane"/>
    <property type="evidence" value="ECO:0007669"/>
    <property type="project" value="TreeGrafter"/>
</dbReference>
<evidence type="ECO:0000256" key="7">
    <source>
        <dbReference type="ARBA" id="ARBA00022989"/>
    </source>
</evidence>
<comment type="caution">
    <text evidence="10">Lacks conserved residue(s) required for the propagation of feature annotation.</text>
</comment>
<feature type="transmembrane region" description="Helical" evidence="10">
    <location>
        <begin position="199"/>
        <end position="221"/>
    </location>
</feature>
<gene>
    <name evidence="12" type="ORF">BJ554DRAFT_3322</name>
</gene>
<keyword evidence="8 10" id="KW-0406">Ion transport</keyword>
<keyword evidence="9 10" id="KW-0472">Membrane</keyword>
<feature type="domain" description="Sodium/calcium exchanger membrane region" evidence="11">
    <location>
        <begin position="103"/>
        <end position="216"/>
    </location>
</feature>
<evidence type="ECO:0000256" key="8">
    <source>
        <dbReference type="ARBA" id="ARBA00023065"/>
    </source>
</evidence>
<dbReference type="InterPro" id="IPR044880">
    <property type="entry name" value="NCX_ion-bd_dom_sf"/>
</dbReference>
<evidence type="ECO:0000256" key="1">
    <source>
        <dbReference type="ARBA" id="ARBA00004127"/>
    </source>
</evidence>
<feature type="transmembrane region" description="Helical" evidence="10">
    <location>
        <begin position="133"/>
        <end position="154"/>
    </location>
</feature>
<comment type="function">
    <text evidence="10">Has a role in promoting intracellular calcium ion sequestration via the exchange of calcium ions for hydrogen ions across the vacuolar membrane. Involved also in manganese ion homeostasis via its uptake into the vacuole.</text>
</comment>
<accession>A0A8H7ZP93</accession>
<comment type="caution">
    <text evidence="12">The sequence shown here is derived from an EMBL/GenBank/DDBJ whole genome shotgun (WGS) entry which is preliminary data.</text>
</comment>
<dbReference type="GO" id="GO:0015369">
    <property type="term" value="F:calcium:proton antiporter activity"/>
    <property type="evidence" value="ECO:0007669"/>
    <property type="project" value="UniProtKB-UniRule"/>
</dbReference>
<dbReference type="Proteomes" id="UP000673691">
    <property type="component" value="Unassembled WGS sequence"/>
</dbReference>
<evidence type="ECO:0000259" key="11">
    <source>
        <dbReference type="Pfam" id="PF01699"/>
    </source>
</evidence>
<keyword evidence="5 10" id="KW-0812">Transmembrane</keyword>